<dbReference type="EMBL" id="CAMGYJ010000004">
    <property type="protein sequence ID" value="CAI0399880.1"/>
    <property type="molecule type" value="Genomic_DNA"/>
</dbReference>
<evidence type="ECO:0000313" key="6">
    <source>
        <dbReference type="EMBL" id="CAI0399880.1"/>
    </source>
</evidence>
<dbReference type="Gene3D" id="3.20.20.80">
    <property type="entry name" value="Glycosidases"/>
    <property type="match status" value="1"/>
</dbReference>
<proteinExistence type="inferred from homology"/>
<dbReference type="Pfam" id="PF00232">
    <property type="entry name" value="Glyco_hydro_1"/>
    <property type="match status" value="1"/>
</dbReference>
<comment type="caution">
    <text evidence="6">The sequence shown here is derived from an EMBL/GenBank/DDBJ whole genome shotgun (WGS) entry which is preliminary data.</text>
</comment>
<dbReference type="PROSITE" id="PS00572">
    <property type="entry name" value="GLYCOSYL_HYDROL_F1_1"/>
    <property type="match status" value="1"/>
</dbReference>
<keyword evidence="2" id="KW-0378">Hydrolase</keyword>
<comment type="similarity">
    <text evidence="1 5">Belongs to the glycosyl hydrolase 1 family.</text>
</comment>
<sequence>MDLEFPSTCKQEDILRMKAMNLDAYRFSISWTRVLPHGKIQDGINDAGVQFYHKLLDLLRKHGLEPYVTIWHWDTPQALEAEYGGFLSRNIVKDFKDYCNFLFSEYGDKVKKWITLNEPMVHVMRGYDEGLHAPGRCSGWVNNKCVAGDSATEPYIVTHNLLLAHAAAYRLYEEEYKDDQKGMVGITIVTFWFLPYNPDVRADRFAVERSLDFNYGWYLDPIHNGRYPRNMVDLVGSRLPTFTNQESLMLKKSYDFIGLNYYTTYYAKNNTDFDPAQLRYTHDSRATTTPNSKEGGLIGEPMGSNWQYNYPQGLRNLLNYTKNMYGDPDIYITENGMGTQEDPKQTLAEARADTMRVNFYSAHLASLHRAINEEEVKVRGFFAWSYADNYEWSDGYSVRFGLNYVNYTDLSRHSKHSACWYSRFCSRDQPKDDNKADHRQLFCRRRSQGAPQRCSIR</sequence>
<dbReference type="InterPro" id="IPR018120">
    <property type="entry name" value="Glyco_hydro_1_AS"/>
</dbReference>
<keyword evidence="3" id="KW-0326">Glycosidase</keyword>
<evidence type="ECO:0000256" key="1">
    <source>
        <dbReference type="ARBA" id="ARBA00010838"/>
    </source>
</evidence>
<dbReference type="InterPro" id="IPR017853">
    <property type="entry name" value="GH"/>
</dbReference>
<name>A0AAV0IQT6_9ROSI</name>
<dbReference type="AlphaFoldDB" id="A0AAV0IQT6"/>
<evidence type="ECO:0000256" key="2">
    <source>
        <dbReference type="ARBA" id="ARBA00022801"/>
    </source>
</evidence>
<dbReference type="PANTHER" id="PTHR10353:SF267">
    <property type="entry name" value="BETA-GLUCOSIDASE"/>
    <property type="match status" value="1"/>
</dbReference>
<dbReference type="FunFam" id="3.20.20.80:FF:000020">
    <property type="entry name" value="Beta-glucosidase 12"/>
    <property type="match status" value="1"/>
</dbReference>
<evidence type="ECO:0000256" key="5">
    <source>
        <dbReference type="RuleBase" id="RU003690"/>
    </source>
</evidence>
<reference evidence="6" key="1">
    <citation type="submission" date="2022-08" db="EMBL/GenBank/DDBJ databases">
        <authorList>
            <person name="Gutierrez-Valencia J."/>
        </authorList>
    </citation>
    <scope>NUCLEOTIDE SEQUENCE</scope>
</reference>
<gene>
    <name evidence="6" type="ORF">LITE_LOCUS10501</name>
</gene>
<keyword evidence="7" id="KW-1185">Reference proteome</keyword>
<organism evidence="6 7">
    <name type="scientific">Linum tenue</name>
    <dbReference type="NCBI Taxonomy" id="586396"/>
    <lineage>
        <taxon>Eukaryota</taxon>
        <taxon>Viridiplantae</taxon>
        <taxon>Streptophyta</taxon>
        <taxon>Embryophyta</taxon>
        <taxon>Tracheophyta</taxon>
        <taxon>Spermatophyta</taxon>
        <taxon>Magnoliopsida</taxon>
        <taxon>eudicotyledons</taxon>
        <taxon>Gunneridae</taxon>
        <taxon>Pentapetalae</taxon>
        <taxon>rosids</taxon>
        <taxon>fabids</taxon>
        <taxon>Malpighiales</taxon>
        <taxon>Linaceae</taxon>
        <taxon>Linum</taxon>
    </lineage>
</organism>
<evidence type="ECO:0000256" key="3">
    <source>
        <dbReference type="ARBA" id="ARBA00023295"/>
    </source>
</evidence>
<accession>A0AAV0IQT6</accession>
<dbReference type="InterPro" id="IPR001360">
    <property type="entry name" value="Glyco_hydro_1"/>
</dbReference>
<evidence type="ECO:0000256" key="4">
    <source>
        <dbReference type="PROSITE-ProRule" id="PRU10055"/>
    </source>
</evidence>
<dbReference type="SUPFAM" id="SSF51445">
    <property type="entry name" value="(Trans)glycosidases"/>
    <property type="match status" value="1"/>
</dbReference>
<dbReference type="PANTHER" id="PTHR10353">
    <property type="entry name" value="GLYCOSYL HYDROLASE"/>
    <property type="match status" value="1"/>
</dbReference>
<dbReference type="PRINTS" id="PR00131">
    <property type="entry name" value="GLHYDRLASE1"/>
</dbReference>
<dbReference type="Proteomes" id="UP001154282">
    <property type="component" value="Unassembled WGS sequence"/>
</dbReference>
<evidence type="ECO:0000313" key="7">
    <source>
        <dbReference type="Proteomes" id="UP001154282"/>
    </source>
</evidence>
<protein>
    <submittedName>
        <fullName evidence="6">Uncharacterized protein</fullName>
    </submittedName>
</protein>
<feature type="active site" description="Nucleophile" evidence="4">
    <location>
        <position position="334"/>
    </location>
</feature>
<dbReference type="GO" id="GO:0008422">
    <property type="term" value="F:beta-glucosidase activity"/>
    <property type="evidence" value="ECO:0007669"/>
    <property type="project" value="TreeGrafter"/>
</dbReference>
<dbReference type="GO" id="GO:0005975">
    <property type="term" value="P:carbohydrate metabolic process"/>
    <property type="evidence" value="ECO:0007669"/>
    <property type="project" value="InterPro"/>
</dbReference>